<evidence type="ECO:0000313" key="4">
    <source>
        <dbReference type="Proteomes" id="UP000299211"/>
    </source>
</evidence>
<dbReference type="EMBL" id="BJHY01000001">
    <property type="protein sequence ID" value="GDY71330.1"/>
    <property type="molecule type" value="Genomic_DNA"/>
</dbReference>
<reference evidence="3 4" key="1">
    <citation type="submission" date="2019-04" db="EMBL/GenBank/DDBJ databases">
        <title>Draft genome sequences of Streptomyces avermitilis ATCC 31267.</title>
        <authorList>
            <person name="Komaki H."/>
            <person name="Tamura T."/>
            <person name="Hosoyama A."/>
        </authorList>
    </citation>
    <scope>NUCLEOTIDE SEQUENCE [LARGE SCALE GENOMIC DNA]</scope>
    <source>
        <strain evidence="3 4">ATCC 31267</strain>
    </source>
</reference>
<dbReference type="AlphaFoldDB" id="A0A4D4MH53"/>
<reference evidence="2 5" key="2">
    <citation type="submission" date="2019-04" db="EMBL/GenBank/DDBJ databases">
        <title>Draft genome sequences of Streptomyces avermitilis NBRC 14893.</title>
        <authorList>
            <person name="Komaki H."/>
            <person name="Tamura T."/>
            <person name="Hosoyama A."/>
        </authorList>
    </citation>
    <scope>NUCLEOTIDE SEQUENCE [LARGE SCALE GENOMIC DNA]</scope>
    <source>
        <strain evidence="2 5">NBRC 14893</strain>
    </source>
</reference>
<protein>
    <submittedName>
        <fullName evidence="3">Uncharacterized protein</fullName>
    </submittedName>
</protein>
<dbReference type="EMBL" id="BJHX01000001">
    <property type="protein sequence ID" value="GDY68308.1"/>
    <property type="molecule type" value="Genomic_DNA"/>
</dbReference>
<dbReference type="Proteomes" id="UP000299211">
    <property type="component" value="Unassembled WGS sequence"/>
</dbReference>
<feature type="region of interest" description="Disordered" evidence="1">
    <location>
        <begin position="1"/>
        <end position="34"/>
    </location>
</feature>
<gene>
    <name evidence="2" type="ORF">SAV14893_077010</name>
    <name evidence="3" type="ORF">SAV31267_008150</name>
</gene>
<dbReference type="Proteomes" id="UP000302139">
    <property type="component" value="Unassembled WGS sequence"/>
</dbReference>
<evidence type="ECO:0000313" key="3">
    <source>
        <dbReference type="EMBL" id="GDY71330.1"/>
    </source>
</evidence>
<evidence type="ECO:0000256" key="1">
    <source>
        <dbReference type="SAM" id="MobiDB-lite"/>
    </source>
</evidence>
<feature type="compositionally biased region" description="Low complexity" evidence="1">
    <location>
        <begin position="15"/>
        <end position="33"/>
    </location>
</feature>
<proteinExistence type="predicted"/>
<comment type="caution">
    <text evidence="3">The sequence shown here is derived from an EMBL/GenBank/DDBJ whole genome shotgun (WGS) entry which is preliminary data.</text>
</comment>
<evidence type="ECO:0000313" key="2">
    <source>
        <dbReference type="EMBL" id="GDY68308.1"/>
    </source>
</evidence>
<organism evidence="3 4">
    <name type="scientific">Streptomyces avermitilis</name>
    <dbReference type="NCBI Taxonomy" id="33903"/>
    <lineage>
        <taxon>Bacteria</taxon>
        <taxon>Bacillati</taxon>
        <taxon>Actinomycetota</taxon>
        <taxon>Actinomycetes</taxon>
        <taxon>Kitasatosporales</taxon>
        <taxon>Streptomycetaceae</taxon>
        <taxon>Streptomyces</taxon>
    </lineage>
</organism>
<evidence type="ECO:0000313" key="5">
    <source>
        <dbReference type="Proteomes" id="UP000302139"/>
    </source>
</evidence>
<name>A0A4D4MH53_STRAX</name>
<accession>A0A4D4MH53</accession>
<sequence>MNTNAYLAQRRPSTGLAPPVAAAPPAASGLASRRPLRREFGDKLAKVFP</sequence>